<dbReference type="OrthoDB" id="5348699at2"/>
<evidence type="ECO:0000256" key="6">
    <source>
        <dbReference type="PROSITE-ProRule" id="PRU00169"/>
    </source>
</evidence>
<reference evidence="10 11" key="1">
    <citation type="submission" date="2017-09" db="EMBL/GenBank/DDBJ databases">
        <title>Genomics of the genus Arcobacter.</title>
        <authorList>
            <person name="Perez-Cataluna A."/>
            <person name="Figueras M.J."/>
            <person name="Salas-Masso N."/>
        </authorList>
    </citation>
    <scope>NUCLEOTIDE SEQUENCE [LARGE SCALE GENOMIC DNA]</scope>
    <source>
        <strain evidence="10 11">DSM 18005</strain>
    </source>
</reference>
<dbReference type="PROSITE" id="PS50110">
    <property type="entry name" value="RESPONSE_REGULATORY"/>
    <property type="match status" value="1"/>
</dbReference>
<evidence type="ECO:0000259" key="8">
    <source>
        <dbReference type="PROSITE" id="PS50110"/>
    </source>
</evidence>
<name>A0A2N1J155_9BACT</name>
<dbReference type="CDD" id="cd00156">
    <property type="entry name" value="REC"/>
    <property type="match status" value="1"/>
</dbReference>
<feature type="modified residue" description="4-aspartylphosphate" evidence="6">
    <location>
        <position position="62"/>
    </location>
</feature>
<dbReference type="SUPFAM" id="SSF52172">
    <property type="entry name" value="CheY-like"/>
    <property type="match status" value="1"/>
</dbReference>
<evidence type="ECO:0000256" key="5">
    <source>
        <dbReference type="ARBA" id="ARBA00023163"/>
    </source>
</evidence>
<dbReference type="Pfam" id="PF00486">
    <property type="entry name" value="Trans_reg_C"/>
    <property type="match status" value="1"/>
</dbReference>
<feature type="domain" description="Response regulatory" evidence="8">
    <location>
        <begin position="13"/>
        <end position="127"/>
    </location>
</feature>
<dbReference type="InterPro" id="IPR036388">
    <property type="entry name" value="WH-like_DNA-bd_sf"/>
</dbReference>
<dbReference type="GO" id="GO:0000976">
    <property type="term" value="F:transcription cis-regulatory region binding"/>
    <property type="evidence" value="ECO:0007669"/>
    <property type="project" value="TreeGrafter"/>
</dbReference>
<feature type="DNA-binding region" description="OmpR/PhoB-type" evidence="7">
    <location>
        <begin position="134"/>
        <end position="228"/>
    </location>
</feature>
<dbReference type="RefSeq" id="WP_101185283.1">
    <property type="nucleotide sequence ID" value="NZ_CP031218.1"/>
</dbReference>
<protein>
    <recommendedName>
        <fullName evidence="12">DNA-binding response regulator</fullName>
    </recommendedName>
</protein>
<keyword evidence="4 7" id="KW-0238">DNA-binding</keyword>
<dbReference type="PROSITE" id="PS51755">
    <property type="entry name" value="OMPR_PHOB"/>
    <property type="match status" value="1"/>
</dbReference>
<dbReference type="PANTHER" id="PTHR48111:SF1">
    <property type="entry name" value="TWO-COMPONENT RESPONSE REGULATOR ORR33"/>
    <property type="match status" value="1"/>
</dbReference>
<dbReference type="InterPro" id="IPR039420">
    <property type="entry name" value="WalR-like"/>
</dbReference>
<dbReference type="Pfam" id="PF00072">
    <property type="entry name" value="Response_reg"/>
    <property type="match status" value="1"/>
</dbReference>
<keyword evidence="3" id="KW-0805">Transcription regulation</keyword>
<feature type="domain" description="OmpR/PhoB-type" evidence="9">
    <location>
        <begin position="134"/>
        <end position="228"/>
    </location>
</feature>
<dbReference type="GO" id="GO:0005829">
    <property type="term" value="C:cytosol"/>
    <property type="evidence" value="ECO:0007669"/>
    <property type="project" value="TreeGrafter"/>
</dbReference>
<dbReference type="SMART" id="SM00862">
    <property type="entry name" value="Trans_reg_C"/>
    <property type="match status" value="1"/>
</dbReference>
<dbReference type="InterPro" id="IPR001789">
    <property type="entry name" value="Sig_transdc_resp-reg_receiver"/>
</dbReference>
<gene>
    <name evidence="10" type="ORF">CP960_10070</name>
</gene>
<comment type="caution">
    <text evidence="10">The sequence shown here is derived from an EMBL/GenBank/DDBJ whole genome shotgun (WGS) entry which is preliminary data.</text>
</comment>
<evidence type="ECO:0008006" key="12">
    <source>
        <dbReference type="Google" id="ProtNLM"/>
    </source>
</evidence>
<dbReference type="InterPro" id="IPR001867">
    <property type="entry name" value="OmpR/PhoB-type_DNA-bd"/>
</dbReference>
<organism evidence="10 11">
    <name type="scientific">Malaciobacter halophilus</name>
    <dbReference type="NCBI Taxonomy" id="197482"/>
    <lineage>
        <taxon>Bacteria</taxon>
        <taxon>Pseudomonadati</taxon>
        <taxon>Campylobacterota</taxon>
        <taxon>Epsilonproteobacteria</taxon>
        <taxon>Campylobacterales</taxon>
        <taxon>Arcobacteraceae</taxon>
        <taxon>Malaciobacter</taxon>
    </lineage>
</organism>
<keyword evidence="11" id="KW-1185">Reference proteome</keyword>
<dbReference type="PANTHER" id="PTHR48111">
    <property type="entry name" value="REGULATOR OF RPOS"/>
    <property type="match status" value="1"/>
</dbReference>
<proteinExistence type="predicted"/>
<dbReference type="GO" id="GO:0032993">
    <property type="term" value="C:protein-DNA complex"/>
    <property type="evidence" value="ECO:0007669"/>
    <property type="project" value="TreeGrafter"/>
</dbReference>
<dbReference type="GO" id="GO:0006355">
    <property type="term" value="P:regulation of DNA-templated transcription"/>
    <property type="evidence" value="ECO:0007669"/>
    <property type="project" value="InterPro"/>
</dbReference>
<evidence type="ECO:0000256" key="3">
    <source>
        <dbReference type="ARBA" id="ARBA00023015"/>
    </source>
</evidence>
<evidence type="ECO:0000256" key="1">
    <source>
        <dbReference type="ARBA" id="ARBA00022553"/>
    </source>
</evidence>
<dbReference type="Gene3D" id="3.40.50.2300">
    <property type="match status" value="1"/>
</dbReference>
<dbReference type="Gene3D" id="1.10.10.10">
    <property type="entry name" value="Winged helix-like DNA-binding domain superfamily/Winged helix DNA-binding domain"/>
    <property type="match status" value="1"/>
</dbReference>
<evidence type="ECO:0000256" key="4">
    <source>
        <dbReference type="ARBA" id="ARBA00023125"/>
    </source>
</evidence>
<dbReference type="GO" id="GO:0000156">
    <property type="term" value="F:phosphorelay response regulator activity"/>
    <property type="evidence" value="ECO:0007669"/>
    <property type="project" value="TreeGrafter"/>
</dbReference>
<keyword evidence="5" id="KW-0804">Transcription</keyword>
<dbReference type="SMART" id="SM00448">
    <property type="entry name" value="REC"/>
    <property type="match status" value="1"/>
</dbReference>
<dbReference type="EMBL" id="NXIF01000038">
    <property type="protein sequence ID" value="PKI80287.1"/>
    <property type="molecule type" value="Genomic_DNA"/>
</dbReference>
<keyword evidence="2" id="KW-0902">Two-component regulatory system</keyword>
<evidence type="ECO:0000256" key="7">
    <source>
        <dbReference type="PROSITE-ProRule" id="PRU01091"/>
    </source>
</evidence>
<evidence type="ECO:0000313" key="11">
    <source>
        <dbReference type="Proteomes" id="UP000233248"/>
    </source>
</evidence>
<dbReference type="CDD" id="cd00383">
    <property type="entry name" value="trans_reg_C"/>
    <property type="match status" value="1"/>
</dbReference>
<evidence type="ECO:0000256" key="2">
    <source>
        <dbReference type="ARBA" id="ARBA00023012"/>
    </source>
</evidence>
<dbReference type="InterPro" id="IPR011006">
    <property type="entry name" value="CheY-like_superfamily"/>
</dbReference>
<keyword evidence="1 6" id="KW-0597">Phosphoprotein</keyword>
<dbReference type="KEGG" id="ahs:AHALO_0085"/>
<evidence type="ECO:0000259" key="9">
    <source>
        <dbReference type="PROSITE" id="PS51755"/>
    </source>
</evidence>
<dbReference type="Proteomes" id="UP000233248">
    <property type="component" value="Unassembled WGS sequence"/>
</dbReference>
<evidence type="ECO:0000313" key="10">
    <source>
        <dbReference type="EMBL" id="PKI80287.1"/>
    </source>
</evidence>
<sequence>MIKKLETILKDINVLLVEDEEDLRFILHRSIYKYVNSIIEAKDGTEGLEKFLSNDIDLVLSDINMQRMSGLKMLKKIREYNSLVPVIFLTAYDTDENILEAISLSNSYLLKKPFEKKQLLTTIQMVIGQQRSSEEFIELQNGFTYSLTNKELYLNKQLVSLTKIEKRLLDILIHNKEHIVTFEMIDNYVWQEKGATQETIRAFIKKLRKKTYPELIENVQGMGYLLKI</sequence>
<dbReference type="AlphaFoldDB" id="A0A2N1J155"/>
<accession>A0A2N1J155</accession>